<dbReference type="EMBL" id="JBBKZV010000063">
    <property type="protein sequence ID" value="MEJ8827323.1"/>
    <property type="molecule type" value="Genomic_DNA"/>
</dbReference>
<reference evidence="2 3" key="1">
    <citation type="submission" date="2024-03" db="EMBL/GenBank/DDBJ databases">
        <title>Novel species of the genus Variovorax.</title>
        <authorList>
            <person name="Liu Q."/>
            <person name="Xin Y.-H."/>
        </authorList>
    </citation>
    <scope>NUCLEOTIDE SEQUENCE [LARGE SCALE GENOMIC DNA]</scope>
    <source>
        <strain evidence="2 3">KACC 18501</strain>
    </source>
</reference>
<name>A0ABU8WBM6_9BURK</name>
<feature type="domain" description="T6SS Phospholipase effector Tle1-like catalytic" evidence="1">
    <location>
        <begin position="428"/>
        <end position="524"/>
    </location>
</feature>
<sequence length="550" mass="60315">MNSRSSHKVQLRWWQLAIAVLLMALVSACKPEPKPKSVTTGITGYNFTSEGVQNYSVNEMYGSNLLPYGGGGSLSCCVLLPAQWKPELRVTVNWTMGRWTRPYESRKHLSISEQIKCCSSKRTLTKTVPIEPYDEEAGKLQVFFLPDDEIKVYVFPAGPQEPGSPISHGLPEEPEPAHRQGEIVLTTQLPPSARSADRPLNLIEQATRNAATVKADYRQRENLCAVDVKVGVSFDGTNNNKRRDQEDVLKAGGAPSACSHSNVVVLHDAFQEDNEGDFYRFYVPGVGTPFADVNELTETPDGKAKATGGDARINWALIQVLNAMHQSIHKDMPLISPAQATTDSTSRPLHYSLAPNANCGGKRQYFSEKLAKLKTKLASRPPKKLTSVTLYVFGFSRGSAQARAFCHFLEHSLLQKEGGSYTLAGVPFRLQFLGLFDSVASVGLADSSPFWRGLGGWANGTLDVVPCVERTVHLVAAHEIRINFPLSTARIGKHQFPRNTVEKVYPSSHSDVGGGYAPGSQGKCLNKQAQRKRFAVCRKKKSLCAGDIEA</sequence>
<organism evidence="2 3">
    <name type="scientific">Variovorax humicola</name>
    <dbReference type="NCBI Taxonomy" id="1769758"/>
    <lineage>
        <taxon>Bacteria</taxon>
        <taxon>Pseudomonadati</taxon>
        <taxon>Pseudomonadota</taxon>
        <taxon>Betaproteobacteria</taxon>
        <taxon>Burkholderiales</taxon>
        <taxon>Comamonadaceae</taxon>
        <taxon>Variovorax</taxon>
    </lineage>
</organism>
<dbReference type="PANTHER" id="PTHR33840:SF1">
    <property type="entry name" value="TLE1 PHOSPHOLIPASE DOMAIN-CONTAINING PROTEIN"/>
    <property type="match status" value="1"/>
</dbReference>
<evidence type="ECO:0000259" key="1">
    <source>
        <dbReference type="Pfam" id="PF09994"/>
    </source>
</evidence>
<dbReference type="InterPro" id="IPR018712">
    <property type="entry name" value="Tle1-like_cat"/>
</dbReference>
<dbReference type="RefSeq" id="WP_340368350.1">
    <property type="nucleotide sequence ID" value="NZ_JBBKZV010000063.1"/>
</dbReference>
<protein>
    <submittedName>
        <fullName evidence="2">DUF3304 domain-containing protein</fullName>
    </submittedName>
</protein>
<feature type="domain" description="T6SS Phospholipase effector Tle1-like catalytic" evidence="1">
    <location>
        <begin position="232"/>
        <end position="412"/>
    </location>
</feature>
<dbReference type="Proteomes" id="UP001363010">
    <property type="component" value="Unassembled WGS sequence"/>
</dbReference>
<dbReference type="PANTHER" id="PTHR33840">
    <property type="match status" value="1"/>
</dbReference>
<gene>
    <name evidence="2" type="ORF">WKW80_35985</name>
</gene>
<keyword evidence="3" id="KW-1185">Reference proteome</keyword>
<dbReference type="InterPro" id="IPR021733">
    <property type="entry name" value="DUF3304"/>
</dbReference>
<proteinExistence type="predicted"/>
<dbReference type="Pfam" id="PF09994">
    <property type="entry name" value="T6SS_Tle1-like_cat"/>
    <property type="match status" value="2"/>
</dbReference>
<evidence type="ECO:0000313" key="2">
    <source>
        <dbReference type="EMBL" id="MEJ8827323.1"/>
    </source>
</evidence>
<dbReference type="PROSITE" id="PS51257">
    <property type="entry name" value="PROKAR_LIPOPROTEIN"/>
    <property type="match status" value="1"/>
</dbReference>
<evidence type="ECO:0000313" key="3">
    <source>
        <dbReference type="Proteomes" id="UP001363010"/>
    </source>
</evidence>
<accession>A0ABU8WBM6</accession>
<dbReference type="Pfam" id="PF11745">
    <property type="entry name" value="DUF3304"/>
    <property type="match status" value="1"/>
</dbReference>
<comment type="caution">
    <text evidence="2">The sequence shown here is derived from an EMBL/GenBank/DDBJ whole genome shotgun (WGS) entry which is preliminary data.</text>
</comment>